<sequence>MKKREFEEYSTVKDIYKALFTYEAGLTMTLEDLGKKLHEMYFESDEGESVAMIHLFGVKYAKEIANLGVSKIDIAKAAGINESYGTEISKGVKLARYVRVK</sequence>
<dbReference type="AlphaFoldDB" id="A0A916QNV0"/>
<dbReference type="Pfam" id="PF24718">
    <property type="entry name" value="HTH_73"/>
    <property type="match status" value="1"/>
</dbReference>
<name>A0A916QNV0_9GAMM</name>
<proteinExistence type="predicted"/>
<feature type="domain" description="HTH-like" evidence="1">
    <location>
        <begin position="30"/>
        <end position="101"/>
    </location>
</feature>
<dbReference type="Proteomes" id="UP000627715">
    <property type="component" value="Unassembled WGS sequence"/>
</dbReference>
<gene>
    <name evidence="2" type="ORF">GCM10011403_29870</name>
</gene>
<dbReference type="RefSeq" id="WP_229694704.1">
    <property type="nucleotide sequence ID" value="NZ_BMIY01000018.1"/>
</dbReference>
<evidence type="ECO:0000313" key="2">
    <source>
        <dbReference type="EMBL" id="GFZ84429.1"/>
    </source>
</evidence>
<evidence type="ECO:0000313" key="3">
    <source>
        <dbReference type="Proteomes" id="UP000627715"/>
    </source>
</evidence>
<dbReference type="InterPro" id="IPR056975">
    <property type="entry name" value="HTH_73"/>
</dbReference>
<accession>A0A916QNV0</accession>
<organism evidence="2 3">
    <name type="scientific">Pseudohongiella nitratireducens</name>
    <dbReference type="NCBI Taxonomy" id="1768907"/>
    <lineage>
        <taxon>Bacteria</taxon>
        <taxon>Pseudomonadati</taxon>
        <taxon>Pseudomonadota</taxon>
        <taxon>Gammaproteobacteria</taxon>
        <taxon>Pseudomonadales</taxon>
        <taxon>Pseudohongiellaceae</taxon>
        <taxon>Pseudohongiella</taxon>
    </lineage>
</organism>
<reference evidence="2" key="1">
    <citation type="journal article" date="2014" name="Int. J. Syst. Evol. Microbiol.">
        <title>Complete genome sequence of Corynebacterium casei LMG S-19264T (=DSM 44701T), isolated from a smear-ripened cheese.</title>
        <authorList>
            <consortium name="US DOE Joint Genome Institute (JGI-PGF)"/>
            <person name="Walter F."/>
            <person name="Albersmeier A."/>
            <person name="Kalinowski J."/>
            <person name="Ruckert C."/>
        </authorList>
    </citation>
    <scope>NUCLEOTIDE SEQUENCE</scope>
    <source>
        <strain evidence="2">CGMCC 1.15425</strain>
    </source>
</reference>
<comment type="caution">
    <text evidence="2">The sequence shown here is derived from an EMBL/GenBank/DDBJ whole genome shotgun (WGS) entry which is preliminary data.</text>
</comment>
<protein>
    <recommendedName>
        <fullName evidence="1">HTH-like domain-containing protein</fullName>
    </recommendedName>
</protein>
<evidence type="ECO:0000259" key="1">
    <source>
        <dbReference type="Pfam" id="PF24718"/>
    </source>
</evidence>
<keyword evidence="3" id="KW-1185">Reference proteome</keyword>
<dbReference type="EMBL" id="BMIY01000018">
    <property type="protein sequence ID" value="GFZ84429.1"/>
    <property type="molecule type" value="Genomic_DNA"/>
</dbReference>
<reference evidence="2" key="2">
    <citation type="submission" date="2020-09" db="EMBL/GenBank/DDBJ databases">
        <authorList>
            <person name="Sun Q."/>
            <person name="Zhou Y."/>
        </authorList>
    </citation>
    <scope>NUCLEOTIDE SEQUENCE</scope>
    <source>
        <strain evidence="2">CGMCC 1.15425</strain>
    </source>
</reference>